<comment type="similarity">
    <text evidence="2">Belongs to the FliK family.</text>
</comment>
<feature type="region of interest" description="Disordered" evidence="4">
    <location>
        <begin position="382"/>
        <end position="416"/>
    </location>
</feature>
<evidence type="ECO:0000313" key="7">
    <source>
        <dbReference type="Proteomes" id="UP000009080"/>
    </source>
</evidence>
<keyword evidence="6" id="KW-0966">Cell projection</keyword>
<dbReference type="PANTHER" id="PTHR37533:SF2">
    <property type="entry name" value="FLAGELLAR HOOK-LENGTH CONTROL PROTEIN"/>
    <property type="match status" value="1"/>
</dbReference>
<proteinExistence type="inferred from homology"/>
<dbReference type="STRING" id="377629.TERTU_1348"/>
<dbReference type="GO" id="GO:0009424">
    <property type="term" value="C:bacterial-type flagellum hook"/>
    <property type="evidence" value="ECO:0007669"/>
    <property type="project" value="InterPro"/>
</dbReference>
<dbReference type="KEGG" id="ttu:TERTU_1348"/>
<dbReference type="HOGENOM" id="CLU_628412_0_0_6"/>
<evidence type="ECO:0000259" key="5">
    <source>
        <dbReference type="Pfam" id="PF02120"/>
    </source>
</evidence>
<dbReference type="InterPro" id="IPR001635">
    <property type="entry name" value="Flag_hook_Flik"/>
</dbReference>
<dbReference type="PANTHER" id="PTHR37533">
    <property type="entry name" value="FLAGELLAR HOOK-LENGTH CONTROL PROTEIN"/>
    <property type="match status" value="1"/>
</dbReference>
<dbReference type="Proteomes" id="UP000009080">
    <property type="component" value="Chromosome"/>
</dbReference>
<keyword evidence="3" id="KW-1005">Bacterial flagellum biogenesis</keyword>
<dbReference type="GO" id="GO:0044780">
    <property type="term" value="P:bacterial-type flagellum assembly"/>
    <property type="evidence" value="ECO:0007669"/>
    <property type="project" value="InterPro"/>
</dbReference>
<evidence type="ECO:0000256" key="1">
    <source>
        <dbReference type="ARBA" id="ARBA00003944"/>
    </source>
</evidence>
<keyword evidence="6" id="KW-0969">Cilium</keyword>
<evidence type="ECO:0000313" key="6">
    <source>
        <dbReference type="EMBL" id="ACR13912.1"/>
    </source>
</evidence>
<name>C5BSF8_TERTT</name>
<feature type="compositionally biased region" description="Polar residues" evidence="4">
    <location>
        <begin position="98"/>
        <end position="114"/>
    </location>
</feature>
<feature type="domain" description="Flagellar hook-length control protein-like C-terminal" evidence="5">
    <location>
        <begin position="310"/>
        <end position="392"/>
    </location>
</feature>
<dbReference type="InterPro" id="IPR038610">
    <property type="entry name" value="FliK-like_C_sf"/>
</dbReference>
<dbReference type="InterPro" id="IPR052563">
    <property type="entry name" value="FliK"/>
</dbReference>
<dbReference type="eggNOG" id="COG3144">
    <property type="taxonomic scope" value="Bacteria"/>
</dbReference>
<feature type="region of interest" description="Disordered" evidence="4">
    <location>
        <begin position="1"/>
        <end position="115"/>
    </location>
</feature>
<dbReference type="Gene3D" id="3.30.750.140">
    <property type="match status" value="1"/>
</dbReference>
<gene>
    <name evidence="6" type="ordered locus">TERTU_1348</name>
</gene>
<dbReference type="PRINTS" id="PR01007">
    <property type="entry name" value="FLGHOOKFLIK"/>
</dbReference>
<keyword evidence="6" id="KW-0282">Flagellum</keyword>
<dbReference type="AlphaFoldDB" id="C5BSF8"/>
<dbReference type="InterPro" id="IPR021136">
    <property type="entry name" value="Flagellar_hook_control-like_C"/>
</dbReference>
<dbReference type="CDD" id="cd17470">
    <property type="entry name" value="T3SS_Flik_C"/>
    <property type="match status" value="1"/>
</dbReference>
<sequence>MQSLLESASSLDTVSTQKHAAKKLDSFASTDGRDTFRHALDQERKAQAQADSRSEEKADRAQDVRSSAKKEEPAEAAAEIPLAGDSAGQTETQERESITATQEALGSNSDTAASLEQAPIKAEANSGIADGAVESDAALLSAEHPAKDSAMPASGIEVSSSQIVASNIHSSGRGTASPLTPSGGVTSAATVSAANGANAASLTDVSSLQSEPLKSADPQLSTDLAGSKLSGLVASSPATKMLTAETFSRLSGDGEIKEFAEVMANASGHTQTAASAAKAELFPYALAQGTDKIPVTIRFGQTAWAGQVAERTAMMVAQNLSSAELQLDPPELGPLQVKVSVHNDQATVTFVSANAQVREALDQSANRLRDMLAQQGVALGDVNVSDHPSQQSGHQQSQDGETHHARGAGSGIDLLDGEDAAPVTVWAAPTGVDYYA</sequence>
<feature type="compositionally biased region" description="Polar residues" evidence="4">
    <location>
        <begin position="1"/>
        <end position="18"/>
    </location>
</feature>
<protein>
    <submittedName>
        <fullName evidence="6">Flagellar hook-length control protein</fullName>
    </submittedName>
</protein>
<dbReference type="EMBL" id="CP001614">
    <property type="protein sequence ID" value="ACR13912.1"/>
    <property type="molecule type" value="Genomic_DNA"/>
</dbReference>
<accession>C5BSF8</accession>
<feature type="compositionally biased region" description="Basic and acidic residues" evidence="4">
    <location>
        <begin position="31"/>
        <end position="73"/>
    </location>
</feature>
<dbReference type="Pfam" id="PF02120">
    <property type="entry name" value="Flg_hook"/>
    <property type="match status" value="1"/>
</dbReference>
<evidence type="ECO:0000256" key="4">
    <source>
        <dbReference type="SAM" id="MobiDB-lite"/>
    </source>
</evidence>
<organism evidence="6 7">
    <name type="scientific">Teredinibacter turnerae (strain ATCC 39867 / T7901)</name>
    <dbReference type="NCBI Taxonomy" id="377629"/>
    <lineage>
        <taxon>Bacteria</taxon>
        <taxon>Pseudomonadati</taxon>
        <taxon>Pseudomonadota</taxon>
        <taxon>Gammaproteobacteria</taxon>
        <taxon>Cellvibrionales</taxon>
        <taxon>Cellvibrionaceae</taxon>
        <taxon>Teredinibacter</taxon>
    </lineage>
</organism>
<comment type="function">
    <text evidence="1">Controls the length of the flagellar hook.</text>
</comment>
<feature type="compositionally biased region" description="Low complexity" evidence="4">
    <location>
        <begin position="385"/>
        <end position="399"/>
    </location>
</feature>
<evidence type="ECO:0000256" key="2">
    <source>
        <dbReference type="ARBA" id="ARBA00009149"/>
    </source>
</evidence>
<evidence type="ECO:0000256" key="3">
    <source>
        <dbReference type="ARBA" id="ARBA00022795"/>
    </source>
</evidence>
<keyword evidence="7" id="KW-1185">Reference proteome</keyword>
<reference evidence="6 7" key="1">
    <citation type="journal article" date="2009" name="PLoS ONE">
        <title>The complete genome of Teredinibacter turnerae T7901: an intracellular endosymbiont of marine wood-boring bivalves (shipworms).</title>
        <authorList>
            <person name="Yang J.C."/>
            <person name="Madupu R."/>
            <person name="Durkin A.S."/>
            <person name="Ekborg N.A."/>
            <person name="Pedamallu C.S."/>
            <person name="Hostetler J.B."/>
            <person name="Radune D."/>
            <person name="Toms B.S."/>
            <person name="Henrissat B."/>
            <person name="Coutinho P.M."/>
            <person name="Schwarz S."/>
            <person name="Field L."/>
            <person name="Trindade-Silva A.E."/>
            <person name="Soares C.A.G."/>
            <person name="Elshahawi S."/>
            <person name="Hanora A."/>
            <person name="Schmidt E.W."/>
            <person name="Haygood M.G."/>
            <person name="Posfai J."/>
            <person name="Benner J."/>
            <person name="Madinger C."/>
            <person name="Nove J."/>
            <person name="Anton B."/>
            <person name="Chaudhary K."/>
            <person name="Foster J."/>
            <person name="Holman A."/>
            <person name="Kumar S."/>
            <person name="Lessard P.A."/>
            <person name="Luyten Y.A."/>
            <person name="Slatko B."/>
            <person name="Wood N."/>
            <person name="Wu B."/>
            <person name="Teplitski M."/>
            <person name="Mougous J.D."/>
            <person name="Ward N."/>
            <person name="Eisen J.A."/>
            <person name="Badger J.H."/>
            <person name="Distel D.L."/>
        </authorList>
    </citation>
    <scope>NUCLEOTIDE SEQUENCE [LARGE SCALE GENOMIC DNA]</scope>
    <source>
        <strain evidence="7">ATCC 39867 / T7901</strain>
    </source>
</reference>